<proteinExistence type="predicted"/>
<comment type="caution">
    <text evidence="2">The sequence shown here is derived from an EMBL/GenBank/DDBJ whole genome shotgun (WGS) entry which is preliminary data.</text>
</comment>
<dbReference type="RefSeq" id="WP_308728556.1">
    <property type="nucleotide sequence ID" value="NZ_JAJEQF010000029.1"/>
</dbReference>
<dbReference type="SUPFAM" id="SSF54106">
    <property type="entry name" value="LysM domain"/>
    <property type="match status" value="1"/>
</dbReference>
<dbReference type="PROSITE" id="PS51782">
    <property type="entry name" value="LYSM"/>
    <property type="match status" value="1"/>
</dbReference>
<evidence type="ECO:0000313" key="2">
    <source>
        <dbReference type="EMBL" id="MCC2168205.1"/>
    </source>
</evidence>
<evidence type="ECO:0000259" key="1">
    <source>
        <dbReference type="PROSITE" id="PS51782"/>
    </source>
</evidence>
<dbReference type="AlphaFoldDB" id="A0AAE3AWP6"/>
<dbReference type="Pfam" id="PF01476">
    <property type="entry name" value="LysM"/>
    <property type="match status" value="1"/>
</dbReference>
<feature type="domain" description="LysM" evidence="1">
    <location>
        <begin position="160"/>
        <end position="206"/>
    </location>
</feature>
<dbReference type="EMBL" id="JAJEQF010000029">
    <property type="protein sequence ID" value="MCC2168205.1"/>
    <property type="molecule type" value="Genomic_DNA"/>
</dbReference>
<organism evidence="2 3">
    <name type="scientific">Gallintestinimicrobium propionicum</name>
    <dbReference type="NCBI Taxonomy" id="2981770"/>
    <lineage>
        <taxon>Bacteria</taxon>
        <taxon>Bacillati</taxon>
        <taxon>Bacillota</taxon>
        <taxon>Clostridia</taxon>
        <taxon>Lachnospirales</taxon>
        <taxon>Lachnospiraceae</taxon>
        <taxon>Gallintestinimicrobium</taxon>
    </lineage>
</organism>
<dbReference type="SMART" id="SM00257">
    <property type="entry name" value="LysM"/>
    <property type="match status" value="1"/>
</dbReference>
<evidence type="ECO:0000313" key="3">
    <source>
        <dbReference type="Proteomes" id="UP001199355"/>
    </source>
</evidence>
<dbReference type="Gene3D" id="3.10.350.10">
    <property type="entry name" value="LysM domain"/>
    <property type="match status" value="1"/>
</dbReference>
<accession>A0AAE3AWP6</accession>
<keyword evidence="3" id="KW-1185">Reference proteome</keyword>
<name>A0AAE3AWP6_9FIRM</name>
<dbReference type="Proteomes" id="UP001199355">
    <property type="component" value="Unassembled WGS sequence"/>
</dbReference>
<dbReference type="CDD" id="cd00118">
    <property type="entry name" value="LysM"/>
    <property type="match status" value="1"/>
</dbReference>
<dbReference type="InterPro" id="IPR036779">
    <property type="entry name" value="LysM_dom_sf"/>
</dbReference>
<sequence length="208" mass="23014">MGKTRSVMLETDDGRWELPVNPKEISVTQDSKDKTIDLLNVGEFNVPGNRGLIKISLSTFLPDSSSPFYKGVDPEQIISSVKKAKNGKRPIRIIISGSDVNAQFTVSSATETYKEGQTDIYVSWSFVENRDLNTQPVASWVKRYTETGICERNTKASIPKTVIAKAGDSLWNLACRYYGDGSRWKEIAAANGMTEDDLTGGERLVIPD</sequence>
<reference evidence="2 3" key="1">
    <citation type="submission" date="2021-10" db="EMBL/GenBank/DDBJ databases">
        <title>Anaerobic single-cell dispensing facilitates the cultivation of human gut bacteria.</title>
        <authorList>
            <person name="Afrizal A."/>
        </authorList>
    </citation>
    <scope>NUCLEOTIDE SEQUENCE [LARGE SCALE GENOMIC DNA]</scope>
    <source>
        <strain evidence="2 3">CLA-AA-H244</strain>
    </source>
</reference>
<dbReference type="InterPro" id="IPR018392">
    <property type="entry name" value="LysM"/>
</dbReference>
<gene>
    <name evidence="2" type="ORF">LKD45_10985</name>
</gene>
<protein>
    <submittedName>
        <fullName evidence="2">LysM peptidoglycan-binding domain-containing protein</fullName>
    </submittedName>
</protein>